<feature type="non-terminal residue" evidence="1">
    <location>
        <position position="1"/>
    </location>
</feature>
<evidence type="ECO:0000313" key="2">
    <source>
        <dbReference type="Proteomes" id="UP000485058"/>
    </source>
</evidence>
<evidence type="ECO:0000313" key="1">
    <source>
        <dbReference type="EMBL" id="GFH15040.1"/>
    </source>
</evidence>
<sequence>MGFAVIKGATEDATTYVSNMLLNKRLPLSQSDGFELSLPPYEQRTVRDIRRFSLLDTLTV</sequence>
<comment type="caution">
    <text evidence="1">The sequence shown here is derived from an EMBL/GenBank/DDBJ whole genome shotgun (WGS) entry which is preliminary data.</text>
</comment>
<name>A0A699YZP1_HAELA</name>
<protein>
    <submittedName>
        <fullName evidence="1">Uncharacterized protein</fullName>
    </submittedName>
</protein>
<organism evidence="1 2">
    <name type="scientific">Haematococcus lacustris</name>
    <name type="common">Green alga</name>
    <name type="synonym">Haematococcus pluvialis</name>
    <dbReference type="NCBI Taxonomy" id="44745"/>
    <lineage>
        <taxon>Eukaryota</taxon>
        <taxon>Viridiplantae</taxon>
        <taxon>Chlorophyta</taxon>
        <taxon>core chlorophytes</taxon>
        <taxon>Chlorophyceae</taxon>
        <taxon>CS clade</taxon>
        <taxon>Chlamydomonadales</taxon>
        <taxon>Haematococcaceae</taxon>
        <taxon>Haematococcus</taxon>
    </lineage>
</organism>
<dbReference type="AlphaFoldDB" id="A0A699YZP1"/>
<feature type="non-terminal residue" evidence="1">
    <location>
        <position position="60"/>
    </location>
</feature>
<gene>
    <name evidence="1" type="ORF">HaLaN_11198</name>
</gene>
<dbReference type="Proteomes" id="UP000485058">
    <property type="component" value="Unassembled WGS sequence"/>
</dbReference>
<proteinExistence type="predicted"/>
<reference evidence="1 2" key="1">
    <citation type="submission" date="2020-02" db="EMBL/GenBank/DDBJ databases">
        <title>Draft genome sequence of Haematococcus lacustris strain NIES-144.</title>
        <authorList>
            <person name="Morimoto D."/>
            <person name="Nakagawa S."/>
            <person name="Yoshida T."/>
            <person name="Sawayama S."/>
        </authorList>
    </citation>
    <scope>NUCLEOTIDE SEQUENCE [LARGE SCALE GENOMIC DNA]</scope>
    <source>
        <strain evidence="1 2">NIES-144</strain>
    </source>
</reference>
<dbReference type="EMBL" id="BLLF01000798">
    <property type="protein sequence ID" value="GFH15040.1"/>
    <property type="molecule type" value="Genomic_DNA"/>
</dbReference>
<accession>A0A699YZP1</accession>
<keyword evidence="2" id="KW-1185">Reference proteome</keyword>